<evidence type="ECO:0000313" key="2">
    <source>
        <dbReference type="EMBL" id="KAJ1100219.1"/>
    </source>
</evidence>
<evidence type="ECO:0000256" key="1">
    <source>
        <dbReference type="SAM" id="SignalP"/>
    </source>
</evidence>
<organism evidence="2 3">
    <name type="scientific">Pleurodeles waltl</name>
    <name type="common">Iberian ribbed newt</name>
    <dbReference type="NCBI Taxonomy" id="8319"/>
    <lineage>
        <taxon>Eukaryota</taxon>
        <taxon>Metazoa</taxon>
        <taxon>Chordata</taxon>
        <taxon>Craniata</taxon>
        <taxon>Vertebrata</taxon>
        <taxon>Euteleostomi</taxon>
        <taxon>Amphibia</taxon>
        <taxon>Batrachia</taxon>
        <taxon>Caudata</taxon>
        <taxon>Salamandroidea</taxon>
        <taxon>Salamandridae</taxon>
        <taxon>Pleurodelinae</taxon>
        <taxon>Pleurodeles</taxon>
    </lineage>
</organism>
<protein>
    <submittedName>
        <fullName evidence="2">Uncharacterized protein</fullName>
    </submittedName>
</protein>
<sequence length="228" mass="25809">MFSITLSVLIWGLLTAEAEHPFFLSCEALVENAIKVVKNEGEVTASSVEIIKDLAELNTTDREKMSSPLAVTELVDTVIKVVEAEKSPPVKMEASKLTTPERFHPDLLDYPRTHTTRRRMDRMIEVTTRDTANTRPSTLILVKEASELNKTALTSYGFEARLERQIEFGDFLDAEKSFTVQDTTNEPAEQNKLYINTPKEVVTGFSMWTRIKKGYHMLHEVTAISRNS</sequence>
<reference evidence="2" key="1">
    <citation type="journal article" date="2022" name="bioRxiv">
        <title>Sequencing and chromosome-scale assembly of the giantPleurodeles waltlgenome.</title>
        <authorList>
            <person name="Brown T."/>
            <person name="Elewa A."/>
            <person name="Iarovenko S."/>
            <person name="Subramanian E."/>
            <person name="Araus A.J."/>
            <person name="Petzold A."/>
            <person name="Susuki M."/>
            <person name="Suzuki K.-i.T."/>
            <person name="Hayashi T."/>
            <person name="Toyoda A."/>
            <person name="Oliveira C."/>
            <person name="Osipova E."/>
            <person name="Leigh N.D."/>
            <person name="Simon A."/>
            <person name="Yun M.H."/>
        </authorList>
    </citation>
    <scope>NUCLEOTIDE SEQUENCE</scope>
    <source>
        <strain evidence="2">20211129_DDA</strain>
        <tissue evidence="2">Liver</tissue>
    </source>
</reference>
<gene>
    <name evidence="2" type="ORF">NDU88_005306</name>
</gene>
<dbReference type="AlphaFoldDB" id="A0AAV7MCG1"/>
<evidence type="ECO:0000313" key="3">
    <source>
        <dbReference type="Proteomes" id="UP001066276"/>
    </source>
</evidence>
<dbReference type="Proteomes" id="UP001066276">
    <property type="component" value="Chromosome 10"/>
</dbReference>
<keyword evidence="1" id="KW-0732">Signal</keyword>
<accession>A0AAV7MCG1</accession>
<keyword evidence="3" id="KW-1185">Reference proteome</keyword>
<name>A0AAV7MCG1_PLEWA</name>
<proteinExistence type="predicted"/>
<feature type="chain" id="PRO_5043586022" evidence="1">
    <location>
        <begin position="19"/>
        <end position="228"/>
    </location>
</feature>
<comment type="caution">
    <text evidence="2">The sequence shown here is derived from an EMBL/GenBank/DDBJ whole genome shotgun (WGS) entry which is preliminary data.</text>
</comment>
<feature type="signal peptide" evidence="1">
    <location>
        <begin position="1"/>
        <end position="18"/>
    </location>
</feature>
<dbReference type="EMBL" id="JANPWB010000014">
    <property type="protein sequence ID" value="KAJ1100219.1"/>
    <property type="molecule type" value="Genomic_DNA"/>
</dbReference>